<reference evidence="3 4" key="1">
    <citation type="submission" date="2018-10" db="EMBL/GenBank/DDBJ databases">
        <title>Parasedimentitalea marina sp. nov., a psychrophilic bacterium isolated from deep seawater of the New Britain Trench.</title>
        <authorList>
            <person name="Cao J."/>
        </authorList>
    </citation>
    <scope>NUCLEOTIDE SEQUENCE [LARGE SCALE GENOMIC DNA]</scope>
    <source>
        <strain evidence="3 4">W43</strain>
    </source>
</reference>
<dbReference type="RefSeq" id="WP_127749957.1">
    <property type="nucleotide sequence ID" value="NZ_CP033219.1"/>
</dbReference>
<evidence type="ECO:0000256" key="2">
    <source>
        <dbReference type="SAM" id="SignalP"/>
    </source>
</evidence>
<gene>
    <name evidence="3" type="ORF">EBB79_16985</name>
</gene>
<dbReference type="Proteomes" id="UP000283063">
    <property type="component" value="Chromosome"/>
</dbReference>
<feature type="chain" id="PRO_5019576085" description="Lipoprotein" evidence="2">
    <location>
        <begin position="21"/>
        <end position="101"/>
    </location>
</feature>
<evidence type="ECO:0000313" key="4">
    <source>
        <dbReference type="Proteomes" id="UP000283063"/>
    </source>
</evidence>
<dbReference type="KEGG" id="sedi:EBB79_16985"/>
<organism evidence="3 4">
    <name type="scientific">Parasedimentitalea marina</name>
    <dbReference type="NCBI Taxonomy" id="2483033"/>
    <lineage>
        <taxon>Bacteria</taxon>
        <taxon>Pseudomonadati</taxon>
        <taxon>Pseudomonadota</taxon>
        <taxon>Alphaproteobacteria</taxon>
        <taxon>Rhodobacterales</taxon>
        <taxon>Paracoccaceae</taxon>
        <taxon>Parasedimentitalea</taxon>
    </lineage>
</organism>
<accession>A0A3T0N617</accession>
<evidence type="ECO:0000313" key="3">
    <source>
        <dbReference type="EMBL" id="AZV79402.1"/>
    </source>
</evidence>
<sequence>MKYFKAAVLFVASLSVSACGDISDKTVDQNFGDGSSGDLSQMTAGIWVDPEGCEHWLIDDGLEGYADLRRTPDGKPVCNSELPRNTATGPYKNGSTFLDVL</sequence>
<dbReference type="PROSITE" id="PS51257">
    <property type="entry name" value="PROKAR_LIPOPROTEIN"/>
    <property type="match status" value="1"/>
</dbReference>
<feature type="compositionally biased region" description="Polar residues" evidence="1">
    <location>
        <begin position="82"/>
        <end position="101"/>
    </location>
</feature>
<proteinExistence type="predicted"/>
<keyword evidence="4" id="KW-1185">Reference proteome</keyword>
<dbReference type="OrthoDB" id="7859745at2"/>
<keyword evidence="2" id="KW-0732">Signal</keyword>
<protein>
    <recommendedName>
        <fullName evidence="5">Lipoprotein</fullName>
    </recommendedName>
</protein>
<feature type="signal peptide" evidence="2">
    <location>
        <begin position="1"/>
        <end position="20"/>
    </location>
</feature>
<feature type="region of interest" description="Disordered" evidence="1">
    <location>
        <begin position="76"/>
        <end position="101"/>
    </location>
</feature>
<dbReference type="AlphaFoldDB" id="A0A3T0N617"/>
<evidence type="ECO:0000256" key="1">
    <source>
        <dbReference type="SAM" id="MobiDB-lite"/>
    </source>
</evidence>
<dbReference type="EMBL" id="CP033219">
    <property type="protein sequence ID" value="AZV79402.1"/>
    <property type="molecule type" value="Genomic_DNA"/>
</dbReference>
<name>A0A3T0N617_9RHOB</name>
<evidence type="ECO:0008006" key="5">
    <source>
        <dbReference type="Google" id="ProtNLM"/>
    </source>
</evidence>